<dbReference type="SUPFAM" id="SSF51726">
    <property type="entry name" value="UROD/MetE-like"/>
    <property type="match status" value="1"/>
</dbReference>
<evidence type="ECO:0000256" key="1">
    <source>
        <dbReference type="ARBA" id="ARBA00004514"/>
    </source>
</evidence>
<feature type="binding site" evidence="10">
    <location>
        <begin position="24"/>
        <end position="28"/>
    </location>
    <ligand>
        <name>substrate</name>
    </ligand>
</feature>
<dbReference type="Pfam" id="PF01208">
    <property type="entry name" value="URO-D"/>
    <property type="match status" value="1"/>
</dbReference>
<evidence type="ECO:0000259" key="14">
    <source>
        <dbReference type="PROSITE" id="PS00907"/>
    </source>
</evidence>
<evidence type="ECO:0000256" key="11">
    <source>
        <dbReference type="RuleBase" id="RU000554"/>
    </source>
</evidence>
<comment type="caution">
    <text evidence="15">The sequence shown here is derived from an EMBL/GenBank/DDBJ whole genome shotgun (WGS) entry which is preliminary data.</text>
</comment>
<comment type="subcellular location">
    <subcellularLocation>
        <location evidence="1">Cytoplasm</location>
        <location evidence="1">Cytosol</location>
    </subcellularLocation>
</comment>
<comment type="caution">
    <text evidence="10">Lacks conserved residue(s) required for the propagation of feature annotation.</text>
</comment>
<comment type="catalytic activity">
    <reaction evidence="10 11">
        <text>uroporphyrinogen III + 4 H(+) = coproporphyrinogen III + 4 CO2</text>
        <dbReference type="Rhea" id="RHEA:19865"/>
        <dbReference type="ChEBI" id="CHEBI:15378"/>
        <dbReference type="ChEBI" id="CHEBI:16526"/>
        <dbReference type="ChEBI" id="CHEBI:57308"/>
        <dbReference type="ChEBI" id="CHEBI:57309"/>
        <dbReference type="EC" id="4.1.1.37"/>
    </reaction>
</comment>
<evidence type="ECO:0000256" key="7">
    <source>
        <dbReference type="ARBA" id="ARBA00022793"/>
    </source>
</evidence>
<feature type="binding site" evidence="10">
    <location>
        <position position="320"/>
    </location>
    <ligand>
        <name>substrate</name>
    </ligand>
</feature>
<comment type="similarity">
    <text evidence="3 10 12">Belongs to the uroporphyrinogen decarboxylase family.</text>
</comment>
<evidence type="ECO:0000256" key="5">
    <source>
        <dbReference type="ARBA" id="ARBA00012288"/>
    </source>
</evidence>
<dbReference type="UniPathway" id="UPA00251">
    <property type="reaction ID" value="UER00321"/>
</dbReference>
<dbReference type="PROSITE" id="PS00907">
    <property type="entry name" value="UROD_2"/>
    <property type="match status" value="1"/>
</dbReference>
<keyword evidence="16" id="KW-1185">Reference proteome</keyword>
<dbReference type="HAMAP" id="MF_00218">
    <property type="entry name" value="URO_D"/>
    <property type="match status" value="1"/>
</dbReference>
<keyword evidence="9 10" id="KW-0627">Porphyrin biosynthesis</keyword>
<feature type="domain" description="Uroporphyrinogen decarboxylase (URO-D)" evidence="14">
    <location>
        <begin position="139"/>
        <end position="155"/>
    </location>
</feature>
<accession>A0A7W9SR40</accession>
<feature type="binding site" evidence="10">
    <location>
        <position position="151"/>
    </location>
    <ligand>
        <name>substrate</name>
    </ligand>
</feature>
<dbReference type="AlphaFoldDB" id="A0A7W9SR40"/>
<evidence type="ECO:0000259" key="13">
    <source>
        <dbReference type="PROSITE" id="PS00906"/>
    </source>
</evidence>
<comment type="pathway">
    <text evidence="2 10 11">Porphyrin-containing compound metabolism; protoporphyrin-IX biosynthesis; coproporphyrinogen-III from 5-aminolevulinate: step 4/4.</text>
</comment>
<dbReference type="GO" id="GO:0005829">
    <property type="term" value="C:cytosol"/>
    <property type="evidence" value="ECO:0007669"/>
    <property type="project" value="UniProtKB-SubCell"/>
</dbReference>
<dbReference type="InterPro" id="IPR006361">
    <property type="entry name" value="Uroporphyrinogen_deCO2ase_HemE"/>
</dbReference>
<dbReference type="PROSITE" id="PS00906">
    <property type="entry name" value="UROD_1"/>
    <property type="match status" value="1"/>
</dbReference>
<evidence type="ECO:0000256" key="10">
    <source>
        <dbReference type="HAMAP-Rule" id="MF_00218"/>
    </source>
</evidence>
<evidence type="ECO:0000256" key="2">
    <source>
        <dbReference type="ARBA" id="ARBA00004804"/>
    </source>
</evidence>
<dbReference type="FunFam" id="3.20.20.210:FF:000008">
    <property type="entry name" value="Uroporphyrinogen decarboxylase"/>
    <property type="match status" value="1"/>
</dbReference>
<dbReference type="EC" id="4.1.1.37" evidence="5 10"/>
<evidence type="ECO:0000256" key="9">
    <source>
        <dbReference type="ARBA" id="ARBA00023244"/>
    </source>
</evidence>
<dbReference type="PANTHER" id="PTHR21091:SF169">
    <property type="entry name" value="UROPORPHYRINOGEN DECARBOXYLASE"/>
    <property type="match status" value="1"/>
</dbReference>
<sequence length="345" mass="37649">MQNSRFLRACRREPVDATPVWLMRQAGRYMPEYRALRAQNTILELIKSPELACEVTMQPINAFDLDAAIIFADILPPLEGMGLSLEFAKGEGPIIHNPVRTLADIEALRVPDPRAALGFTLEAIRLTRKQLDPRGIPLIGFSGAPFTLASYAVEGGGSKNRIEVKTLMWNQPDAWHLLMTKLATLAGEYLVAQAEAGAQALQLFDSWVGELSPADYTKFVLPYSKLALEIAGTAGVPLIHFGTGTGGILPQMAQAGGDVIGVDWRTDLASAWETLGDRVAVQGNLDPVALFANWDALQPQVEAILDSVKGRPGHIFNLGHGILQHTPVETVKRLVEFVHEYTQTP</sequence>
<dbReference type="RefSeq" id="WP_184196052.1">
    <property type="nucleotide sequence ID" value="NZ_JACHGW010000002.1"/>
</dbReference>
<evidence type="ECO:0000313" key="16">
    <source>
        <dbReference type="Proteomes" id="UP000520814"/>
    </source>
</evidence>
<evidence type="ECO:0000313" key="15">
    <source>
        <dbReference type="EMBL" id="MBB6050664.1"/>
    </source>
</evidence>
<evidence type="ECO:0000256" key="12">
    <source>
        <dbReference type="RuleBase" id="RU004169"/>
    </source>
</evidence>
<dbReference type="Proteomes" id="UP000520814">
    <property type="component" value="Unassembled WGS sequence"/>
</dbReference>
<proteinExistence type="inferred from homology"/>
<comment type="subunit">
    <text evidence="4 10">Homodimer.</text>
</comment>
<keyword evidence="6 10" id="KW-0963">Cytoplasm</keyword>
<evidence type="ECO:0000256" key="8">
    <source>
        <dbReference type="ARBA" id="ARBA00023239"/>
    </source>
</evidence>
<evidence type="ECO:0000256" key="3">
    <source>
        <dbReference type="ARBA" id="ARBA00009935"/>
    </source>
</evidence>
<evidence type="ECO:0000256" key="4">
    <source>
        <dbReference type="ARBA" id="ARBA00011738"/>
    </source>
</evidence>
<dbReference type="EMBL" id="JACHGW010000002">
    <property type="protein sequence ID" value="MBB6050664.1"/>
    <property type="molecule type" value="Genomic_DNA"/>
</dbReference>
<dbReference type="PANTHER" id="PTHR21091">
    <property type="entry name" value="METHYLTETRAHYDROFOLATE:HOMOCYSTEINE METHYLTRANSFERASE RELATED"/>
    <property type="match status" value="1"/>
</dbReference>
<feature type="site" description="Transition state stabilizer" evidence="10">
    <location>
        <position position="73"/>
    </location>
</feature>
<organism evidence="15 16">
    <name type="scientific">Armatimonas rosea</name>
    <dbReference type="NCBI Taxonomy" id="685828"/>
    <lineage>
        <taxon>Bacteria</taxon>
        <taxon>Bacillati</taxon>
        <taxon>Armatimonadota</taxon>
        <taxon>Armatimonadia</taxon>
        <taxon>Armatimonadales</taxon>
        <taxon>Armatimonadaceae</taxon>
        <taxon>Armatimonas</taxon>
    </lineage>
</organism>
<dbReference type="CDD" id="cd00717">
    <property type="entry name" value="URO-D"/>
    <property type="match status" value="1"/>
</dbReference>
<protein>
    <recommendedName>
        <fullName evidence="5 10">Uroporphyrinogen decarboxylase</fullName>
        <shortName evidence="10">UPD</shortName>
        <shortName evidence="10">URO-D</shortName>
        <ecNumber evidence="5 10">4.1.1.37</ecNumber>
    </recommendedName>
</protein>
<comment type="function">
    <text evidence="10">Catalyzes the decarboxylation of four acetate groups of uroporphyrinogen-III to yield coproporphyrinogen-III.</text>
</comment>
<dbReference type="Gene3D" id="3.20.20.210">
    <property type="match status" value="1"/>
</dbReference>
<dbReference type="InterPro" id="IPR000257">
    <property type="entry name" value="Uroporphyrinogen_deCOase"/>
</dbReference>
<gene>
    <name evidence="10" type="primary">hemE</name>
    <name evidence="15" type="ORF">HNQ39_002455</name>
</gene>
<dbReference type="GO" id="GO:0006782">
    <property type="term" value="P:protoporphyrinogen IX biosynthetic process"/>
    <property type="evidence" value="ECO:0007669"/>
    <property type="project" value="UniProtKB-UniRule"/>
</dbReference>
<feature type="domain" description="Uroporphyrinogen decarboxylase (URO-D)" evidence="13">
    <location>
        <begin position="19"/>
        <end position="28"/>
    </location>
</feature>
<keyword evidence="7 10" id="KW-0210">Decarboxylase</keyword>
<dbReference type="InterPro" id="IPR038071">
    <property type="entry name" value="UROD/MetE-like_sf"/>
</dbReference>
<feature type="binding site" evidence="10">
    <location>
        <position position="73"/>
    </location>
    <ligand>
        <name>substrate</name>
    </ligand>
</feature>
<evidence type="ECO:0000256" key="6">
    <source>
        <dbReference type="ARBA" id="ARBA00022490"/>
    </source>
</evidence>
<keyword evidence="8 10" id="KW-0456">Lyase</keyword>
<feature type="binding site" evidence="10">
    <location>
        <position position="206"/>
    </location>
    <ligand>
        <name>substrate</name>
    </ligand>
</feature>
<name>A0A7W9SR40_ARMRO</name>
<dbReference type="NCBIfam" id="TIGR01464">
    <property type="entry name" value="hemE"/>
    <property type="match status" value="1"/>
</dbReference>
<reference evidence="15 16" key="1">
    <citation type="submission" date="2020-08" db="EMBL/GenBank/DDBJ databases">
        <title>Genomic Encyclopedia of Type Strains, Phase IV (KMG-IV): sequencing the most valuable type-strain genomes for metagenomic binning, comparative biology and taxonomic classification.</title>
        <authorList>
            <person name="Goeker M."/>
        </authorList>
    </citation>
    <scope>NUCLEOTIDE SEQUENCE [LARGE SCALE GENOMIC DNA]</scope>
    <source>
        <strain evidence="15 16">DSM 23562</strain>
    </source>
</reference>
<dbReference type="GO" id="GO:0004853">
    <property type="term" value="F:uroporphyrinogen decarboxylase activity"/>
    <property type="evidence" value="ECO:0007669"/>
    <property type="project" value="UniProtKB-UniRule"/>
</dbReference>